<accession>A0AAV0QYQ6</accession>
<name>A0AAV0QYQ6_9ROSI</name>
<dbReference type="Gene3D" id="3.30.420.10">
    <property type="entry name" value="Ribonuclease H-like superfamily/Ribonuclease H"/>
    <property type="match status" value="1"/>
</dbReference>
<dbReference type="InterPro" id="IPR036397">
    <property type="entry name" value="RNaseH_sf"/>
</dbReference>
<proteinExistence type="predicted"/>
<reference evidence="2" key="1">
    <citation type="submission" date="2022-08" db="EMBL/GenBank/DDBJ databases">
        <authorList>
            <person name="Gutierrez-Valencia J."/>
        </authorList>
    </citation>
    <scope>NUCLEOTIDE SEQUENCE</scope>
</reference>
<sequence>MLIAWQPPPTGWSCLNTDGSVLYSQGSSTAGGVIRREDGRLIRAFTANLGGGSITRAELMGICIGLRIAWEEGVRKVEVHSDSKAALALIQSAPEGSSHYNRVVQICRLIVREWQINLKHVFREANVVADHLASLGHSLGNGEHLIHATTPSLSHLLLHDVLGIQSSRLVLS</sequence>
<dbReference type="SUPFAM" id="SSF53098">
    <property type="entry name" value="Ribonuclease H-like"/>
    <property type="match status" value="1"/>
</dbReference>
<protein>
    <recommendedName>
        <fullName evidence="1">RNase H type-1 domain-containing protein</fullName>
    </recommendedName>
</protein>
<dbReference type="GO" id="GO:0003676">
    <property type="term" value="F:nucleic acid binding"/>
    <property type="evidence" value="ECO:0007669"/>
    <property type="project" value="InterPro"/>
</dbReference>
<dbReference type="PANTHER" id="PTHR47723:SF13">
    <property type="entry name" value="PUTATIVE-RELATED"/>
    <property type="match status" value="1"/>
</dbReference>
<evidence type="ECO:0000313" key="2">
    <source>
        <dbReference type="EMBL" id="CAI0550388.1"/>
    </source>
</evidence>
<dbReference type="CDD" id="cd06222">
    <property type="entry name" value="RNase_H_like"/>
    <property type="match status" value="1"/>
</dbReference>
<dbReference type="Proteomes" id="UP001154282">
    <property type="component" value="Unassembled WGS sequence"/>
</dbReference>
<organism evidence="2 3">
    <name type="scientific">Linum tenue</name>
    <dbReference type="NCBI Taxonomy" id="586396"/>
    <lineage>
        <taxon>Eukaryota</taxon>
        <taxon>Viridiplantae</taxon>
        <taxon>Streptophyta</taxon>
        <taxon>Embryophyta</taxon>
        <taxon>Tracheophyta</taxon>
        <taxon>Spermatophyta</taxon>
        <taxon>Magnoliopsida</taxon>
        <taxon>eudicotyledons</taxon>
        <taxon>Gunneridae</taxon>
        <taxon>Pentapetalae</taxon>
        <taxon>rosids</taxon>
        <taxon>fabids</taxon>
        <taxon>Malpighiales</taxon>
        <taxon>Linaceae</taxon>
        <taxon>Linum</taxon>
    </lineage>
</organism>
<dbReference type="PANTHER" id="PTHR47723">
    <property type="entry name" value="OS05G0353850 PROTEIN"/>
    <property type="match status" value="1"/>
</dbReference>
<evidence type="ECO:0000259" key="1">
    <source>
        <dbReference type="PROSITE" id="PS50879"/>
    </source>
</evidence>
<dbReference type="InterPro" id="IPR012337">
    <property type="entry name" value="RNaseH-like_sf"/>
</dbReference>
<comment type="caution">
    <text evidence="2">The sequence shown here is derived from an EMBL/GenBank/DDBJ whole genome shotgun (WGS) entry which is preliminary data.</text>
</comment>
<feature type="domain" description="RNase H type-1" evidence="1">
    <location>
        <begin position="9"/>
        <end position="138"/>
    </location>
</feature>
<dbReference type="AlphaFoldDB" id="A0AAV0QYQ6"/>
<dbReference type="Pfam" id="PF13456">
    <property type="entry name" value="RVT_3"/>
    <property type="match status" value="1"/>
</dbReference>
<keyword evidence="3" id="KW-1185">Reference proteome</keyword>
<dbReference type="InterPro" id="IPR002156">
    <property type="entry name" value="RNaseH_domain"/>
</dbReference>
<dbReference type="InterPro" id="IPR053151">
    <property type="entry name" value="RNase_H-like"/>
</dbReference>
<dbReference type="EMBL" id="CAMGYJ010000010">
    <property type="protein sequence ID" value="CAI0550388.1"/>
    <property type="molecule type" value="Genomic_DNA"/>
</dbReference>
<evidence type="ECO:0000313" key="3">
    <source>
        <dbReference type="Proteomes" id="UP001154282"/>
    </source>
</evidence>
<dbReference type="InterPro" id="IPR044730">
    <property type="entry name" value="RNase_H-like_dom_plant"/>
</dbReference>
<dbReference type="PROSITE" id="PS50879">
    <property type="entry name" value="RNASE_H_1"/>
    <property type="match status" value="1"/>
</dbReference>
<dbReference type="GO" id="GO:0004523">
    <property type="term" value="F:RNA-DNA hybrid ribonuclease activity"/>
    <property type="evidence" value="ECO:0007669"/>
    <property type="project" value="InterPro"/>
</dbReference>
<gene>
    <name evidence="2" type="ORF">LITE_LOCUS45531</name>
</gene>